<organism evidence="3 4">
    <name type="scientific">Candidatus Scatomorpha intestinavium</name>
    <dbReference type="NCBI Taxonomy" id="2840922"/>
    <lineage>
        <taxon>Bacteria</taxon>
        <taxon>Bacillati</taxon>
        <taxon>Bacillota</taxon>
        <taxon>Clostridia</taxon>
        <taxon>Eubacteriales</taxon>
        <taxon>Candidatus Scatomorpha</taxon>
    </lineage>
</organism>
<feature type="transmembrane region" description="Helical" evidence="2">
    <location>
        <begin position="360"/>
        <end position="380"/>
    </location>
</feature>
<protein>
    <submittedName>
        <fullName evidence="3">MFS transporter</fullName>
    </submittedName>
</protein>
<dbReference type="SUPFAM" id="SSF103473">
    <property type="entry name" value="MFS general substrate transporter"/>
    <property type="match status" value="1"/>
</dbReference>
<evidence type="ECO:0000256" key="1">
    <source>
        <dbReference type="ARBA" id="ARBA00004651"/>
    </source>
</evidence>
<sequence length="422" mass="44043">MNESKKFFGYKAAIGAFLVMFVNLGACTTLGIFLTSLSEYSGWDLGMVGYIGTVNTIGNVILSIVAVKALSKLGAKTTMLISVLACAIHVHLYTFAVPGQNISTLVFYYLAGFMASFSITFGTHAVCSSVIADWFVEKREQISGIVFSGAGFGAAIWVFAAGQLFKVVDFKGCYRILSIFILAIGLFSVICLIKDPKKMGQKPLGWDNAGAASDAGAAVDVPGVSKSEALRSPAFWVLALALLFVCMSGSAYMSYAPSWWQANGLDATAAANWNAIYLVISGAVLLIVGKVFAKAGPSIFTVIVCVAFVAAMACMVALNGHPATLILVGCVVFAALAYPLNASIPGLIGQSVFGGRDFAAISATLMTSVYVGQALTAPVMNAFLATEGGMGTAWLFFGGTALVGMVLIIVSIAISPMKKAAK</sequence>
<dbReference type="AlphaFoldDB" id="A0A9D1CT45"/>
<evidence type="ECO:0000313" key="4">
    <source>
        <dbReference type="Proteomes" id="UP000824262"/>
    </source>
</evidence>
<dbReference type="InterPro" id="IPR036259">
    <property type="entry name" value="MFS_trans_sf"/>
</dbReference>
<dbReference type="EMBL" id="DVGA01000053">
    <property type="protein sequence ID" value="HIQ78679.1"/>
    <property type="molecule type" value="Genomic_DNA"/>
</dbReference>
<comment type="subcellular location">
    <subcellularLocation>
        <location evidence="1">Cell membrane</location>
        <topology evidence="1">Multi-pass membrane protein</topology>
    </subcellularLocation>
</comment>
<feature type="transmembrane region" description="Helical" evidence="2">
    <location>
        <begin position="299"/>
        <end position="318"/>
    </location>
</feature>
<dbReference type="GO" id="GO:0022857">
    <property type="term" value="F:transmembrane transporter activity"/>
    <property type="evidence" value="ECO:0007669"/>
    <property type="project" value="InterPro"/>
</dbReference>
<feature type="transmembrane region" description="Helical" evidence="2">
    <location>
        <begin position="79"/>
        <end position="96"/>
    </location>
</feature>
<feature type="transmembrane region" description="Helical" evidence="2">
    <location>
        <begin position="174"/>
        <end position="193"/>
    </location>
</feature>
<dbReference type="PANTHER" id="PTHR11360">
    <property type="entry name" value="MONOCARBOXYLATE TRANSPORTER"/>
    <property type="match status" value="1"/>
</dbReference>
<feature type="transmembrane region" description="Helical" evidence="2">
    <location>
        <begin position="392"/>
        <end position="414"/>
    </location>
</feature>
<dbReference type="Proteomes" id="UP000824262">
    <property type="component" value="Unassembled WGS sequence"/>
</dbReference>
<feature type="transmembrane region" description="Helical" evidence="2">
    <location>
        <begin position="108"/>
        <end position="132"/>
    </location>
</feature>
<feature type="transmembrane region" description="Helical" evidence="2">
    <location>
        <begin position="12"/>
        <end position="35"/>
    </location>
</feature>
<dbReference type="InterPro" id="IPR050327">
    <property type="entry name" value="Proton-linked_MCT"/>
</dbReference>
<comment type="caution">
    <text evidence="3">The sequence shown here is derived from an EMBL/GenBank/DDBJ whole genome shotgun (WGS) entry which is preliminary data.</text>
</comment>
<keyword evidence="2" id="KW-1133">Transmembrane helix</keyword>
<dbReference type="PANTHER" id="PTHR11360:SF284">
    <property type="entry name" value="EG:103B4.3 PROTEIN-RELATED"/>
    <property type="match status" value="1"/>
</dbReference>
<reference evidence="3" key="1">
    <citation type="submission" date="2020-10" db="EMBL/GenBank/DDBJ databases">
        <authorList>
            <person name="Gilroy R."/>
        </authorList>
    </citation>
    <scope>NUCLEOTIDE SEQUENCE</scope>
    <source>
        <strain evidence="3">ChiBcolR7-354</strain>
    </source>
</reference>
<feature type="transmembrane region" description="Helical" evidence="2">
    <location>
        <begin position="235"/>
        <end position="255"/>
    </location>
</feature>
<feature type="transmembrane region" description="Helical" evidence="2">
    <location>
        <begin position="144"/>
        <end position="162"/>
    </location>
</feature>
<keyword evidence="2" id="KW-0812">Transmembrane</keyword>
<gene>
    <name evidence="3" type="ORF">IAB77_05410</name>
</gene>
<reference evidence="3" key="2">
    <citation type="journal article" date="2021" name="PeerJ">
        <title>Extensive microbial diversity within the chicken gut microbiome revealed by metagenomics and culture.</title>
        <authorList>
            <person name="Gilroy R."/>
            <person name="Ravi A."/>
            <person name="Getino M."/>
            <person name="Pursley I."/>
            <person name="Horton D.L."/>
            <person name="Alikhan N.F."/>
            <person name="Baker D."/>
            <person name="Gharbi K."/>
            <person name="Hall N."/>
            <person name="Watson M."/>
            <person name="Adriaenssens E.M."/>
            <person name="Foster-Nyarko E."/>
            <person name="Jarju S."/>
            <person name="Secka A."/>
            <person name="Antonio M."/>
            <person name="Oren A."/>
            <person name="Chaudhuri R.R."/>
            <person name="La Ragione R."/>
            <person name="Hildebrand F."/>
            <person name="Pallen M.J."/>
        </authorList>
    </citation>
    <scope>NUCLEOTIDE SEQUENCE</scope>
    <source>
        <strain evidence="3">ChiBcolR7-354</strain>
    </source>
</reference>
<dbReference type="Pfam" id="PF07690">
    <property type="entry name" value="MFS_1"/>
    <property type="match status" value="1"/>
</dbReference>
<feature type="transmembrane region" description="Helical" evidence="2">
    <location>
        <begin position="275"/>
        <end position="292"/>
    </location>
</feature>
<dbReference type="GO" id="GO:0005886">
    <property type="term" value="C:plasma membrane"/>
    <property type="evidence" value="ECO:0007669"/>
    <property type="project" value="UniProtKB-SubCell"/>
</dbReference>
<evidence type="ECO:0000313" key="3">
    <source>
        <dbReference type="EMBL" id="HIQ78679.1"/>
    </source>
</evidence>
<accession>A0A9D1CT45</accession>
<feature type="transmembrane region" description="Helical" evidence="2">
    <location>
        <begin position="47"/>
        <end position="67"/>
    </location>
</feature>
<dbReference type="Gene3D" id="1.20.1250.20">
    <property type="entry name" value="MFS general substrate transporter like domains"/>
    <property type="match status" value="2"/>
</dbReference>
<proteinExistence type="predicted"/>
<evidence type="ECO:0000256" key="2">
    <source>
        <dbReference type="SAM" id="Phobius"/>
    </source>
</evidence>
<dbReference type="InterPro" id="IPR011701">
    <property type="entry name" value="MFS"/>
</dbReference>
<keyword evidence="2" id="KW-0472">Membrane</keyword>
<name>A0A9D1CT45_9FIRM</name>
<feature type="transmembrane region" description="Helical" evidence="2">
    <location>
        <begin position="324"/>
        <end position="348"/>
    </location>
</feature>